<keyword evidence="1" id="KW-0812">Transmembrane</keyword>
<evidence type="ECO:0000256" key="1">
    <source>
        <dbReference type="SAM" id="Phobius"/>
    </source>
</evidence>
<sequence length="92" mass="10169">MQPWEDILLGSTGNSGCERSSAKSIIHTVSRVGGILKHKALELLQLRLGSVVAAVPAFLCITVTSSLNICEQKIRLRFPFDEKLKSRLHQLI</sequence>
<protein>
    <submittedName>
        <fullName evidence="2">Uncharacterized protein</fullName>
    </submittedName>
</protein>
<accession>A0AAD3THT1</accession>
<keyword evidence="3" id="KW-1185">Reference proteome</keyword>
<keyword evidence="1" id="KW-1133">Transmembrane helix</keyword>
<organism evidence="2 3">
    <name type="scientific">Nepenthes gracilis</name>
    <name type="common">Slender pitcher plant</name>
    <dbReference type="NCBI Taxonomy" id="150966"/>
    <lineage>
        <taxon>Eukaryota</taxon>
        <taxon>Viridiplantae</taxon>
        <taxon>Streptophyta</taxon>
        <taxon>Embryophyta</taxon>
        <taxon>Tracheophyta</taxon>
        <taxon>Spermatophyta</taxon>
        <taxon>Magnoliopsida</taxon>
        <taxon>eudicotyledons</taxon>
        <taxon>Gunneridae</taxon>
        <taxon>Pentapetalae</taxon>
        <taxon>Caryophyllales</taxon>
        <taxon>Nepenthaceae</taxon>
        <taxon>Nepenthes</taxon>
    </lineage>
</organism>
<reference evidence="2" key="1">
    <citation type="submission" date="2023-05" db="EMBL/GenBank/DDBJ databases">
        <title>Nepenthes gracilis genome sequencing.</title>
        <authorList>
            <person name="Fukushima K."/>
        </authorList>
    </citation>
    <scope>NUCLEOTIDE SEQUENCE</scope>
    <source>
        <strain evidence="2">SING2019-196</strain>
    </source>
</reference>
<dbReference type="Proteomes" id="UP001279734">
    <property type="component" value="Unassembled WGS sequence"/>
</dbReference>
<feature type="transmembrane region" description="Helical" evidence="1">
    <location>
        <begin position="48"/>
        <end position="70"/>
    </location>
</feature>
<evidence type="ECO:0000313" key="3">
    <source>
        <dbReference type="Proteomes" id="UP001279734"/>
    </source>
</evidence>
<dbReference type="AlphaFoldDB" id="A0AAD3THT1"/>
<gene>
    <name evidence="2" type="ORF">Nepgr_031084</name>
</gene>
<name>A0AAD3THT1_NEPGR</name>
<keyword evidence="1" id="KW-0472">Membrane</keyword>
<proteinExistence type="predicted"/>
<evidence type="ECO:0000313" key="2">
    <source>
        <dbReference type="EMBL" id="GMH29241.1"/>
    </source>
</evidence>
<dbReference type="EMBL" id="BSYO01000036">
    <property type="protein sequence ID" value="GMH29241.1"/>
    <property type="molecule type" value="Genomic_DNA"/>
</dbReference>
<comment type="caution">
    <text evidence="2">The sequence shown here is derived from an EMBL/GenBank/DDBJ whole genome shotgun (WGS) entry which is preliminary data.</text>
</comment>